<evidence type="ECO:0000313" key="1">
    <source>
        <dbReference type="EMBL" id="AOC95449.1"/>
    </source>
</evidence>
<gene>
    <name evidence="1" type="ORF">BB050_02336</name>
</gene>
<accession>A0AAC9D0R5</accession>
<dbReference type="AlphaFoldDB" id="A0AAC9D0R5"/>
<proteinExistence type="predicted"/>
<name>A0AAC9D0R5_9FLAO</name>
<dbReference type="EMBL" id="CP016907">
    <property type="protein sequence ID" value="AOC95449.1"/>
    <property type="molecule type" value="Genomic_DNA"/>
</dbReference>
<dbReference type="Proteomes" id="UP000093276">
    <property type="component" value="Chromosome"/>
</dbReference>
<protein>
    <submittedName>
        <fullName evidence="1">Uncharacterized protein</fullName>
    </submittedName>
</protein>
<organism evidence="1 2">
    <name type="scientific">Flavobacterium anhuiense</name>
    <dbReference type="NCBI Taxonomy" id="459526"/>
    <lineage>
        <taxon>Bacteria</taxon>
        <taxon>Pseudomonadati</taxon>
        <taxon>Bacteroidota</taxon>
        <taxon>Flavobacteriia</taxon>
        <taxon>Flavobacteriales</taxon>
        <taxon>Flavobacteriaceae</taxon>
        <taxon>Flavobacterium</taxon>
    </lineage>
</organism>
<sequence length="41" mass="4793">MGNFSNILKFTMILLINETSRTNQKVILTISLRLYKHKKSP</sequence>
<dbReference type="KEGG" id="fjg:BB050_02336"/>
<reference evidence="1 2" key="1">
    <citation type="submission" date="2016-08" db="EMBL/GenBank/DDBJ databases">
        <title>Complete genome sequence of Flavobacterium johnsoniae strain GSE09, a volatile-producing biocontrol agent isolated from cucumber (Cucumis sativus).</title>
        <authorList>
            <person name="Jeong J.-J."/>
            <person name="Oh J.Y."/>
            <person name="Jim Y.J."/>
            <person name="Sang M.K."/>
            <person name="Kim K.D."/>
        </authorList>
    </citation>
    <scope>NUCLEOTIDE SEQUENCE [LARGE SCALE GENOMIC DNA]</scope>
    <source>
        <strain evidence="1 2">GSE09</strain>
    </source>
</reference>
<evidence type="ECO:0000313" key="2">
    <source>
        <dbReference type="Proteomes" id="UP000093276"/>
    </source>
</evidence>